<evidence type="ECO:0000313" key="2">
    <source>
        <dbReference type="Proteomes" id="UP000326396"/>
    </source>
</evidence>
<reference evidence="1 2" key="1">
    <citation type="submission" date="2019-05" db="EMBL/GenBank/DDBJ databases">
        <title>Mikania micrantha, genome provides insights into the molecular mechanism of rapid growth.</title>
        <authorList>
            <person name="Liu B."/>
        </authorList>
    </citation>
    <scope>NUCLEOTIDE SEQUENCE [LARGE SCALE GENOMIC DNA]</scope>
    <source>
        <strain evidence="1">NLD-2019</strain>
        <tissue evidence="1">Leaf</tissue>
    </source>
</reference>
<evidence type="ECO:0000313" key="1">
    <source>
        <dbReference type="EMBL" id="KAD6454989.1"/>
    </source>
</evidence>
<protein>
    <submittedName>
        <fullName evidence="1">Uncharacterized protein</fullName>
    </submittedName>
</protein>
<keyword evidence="2" id="KW-1185">Reference proteome</keyword>
<gene>
    <name evidence="1" type="ORF">E3N88_09695</name>
</gene>
<comment type="caution">
    <text evidence="1">The sequence shown here is derived from an EMBL/GenBank/DDBJ whole genome shotgun (WGS) entry which is preliminary data.</text>
</comment>
<dbReference type="EMBL" id="SZYD01000004">
    <property type="protein sequence ID" value="KAD6454989.1"/>
    <property type="molecule type" value="Genomic_DNA"/>
</dbReference>
<organism evidence="1 2">
    <name type="scientific">Mikania micrantha</name>
    <name type="common">bitter vine</name>
    <dbReference type="NCBI Taxonomy" id="192012"/>
    <lineage>
        <taxon>Eukaryota</taxon>
        <taxon>Viridiplantae</taxon>
        <taxon>Streptophyta</taxon>
        <taxon>Embryophyta</taxon>
        <taxon>Tracheophyta</taxon>
        <taxon>Spermatophyta</taxon>
        <taxon>Magnoliopsida</taxon>
        <taxon>eudicotyledons</taxon>
        <taxon>Gunneridae</taxon>
        <taxon>Pentapetalae</taxon>
        <taxon>asterids</taxon>
        <taxon>campanulids</taxon>
        <taxon>Asterales</taxon>
        <taxon>Asteraceae</taxon>
        <taxon>Asteroideae</taxon>
        <taxon>Heliantheae alliance</taxon>
        <taxon>Eupatorieae</taxon>
        <taxon>Mikania</taxon>
    </lineage>
</organism>
<name>A0A5N6PJR8_9ASTR</name>
<accession>A0A5N6PJR8</accession>
<proteinExistence type="predicted"/>
<dbReference type="AlphaFoldDB" id="A0A5N6PJR8"/>
<dbReference type="Proteomes" id="UP000326396">
    <property type="component" value="Linkage Group LG12"/>
</dbReference>
<sequence>MVVPAKGVTVPVKQDKVWFAESKGQKKVYVASVKPRAMVVQAERGRRFKPVRGFGNSGSTGRVSGPVPKLQWVLKTRTPTDKISLVDYLLNLESVVVPWCISGSGGMCKLGGMCKPVEIEDGSVMVTLTNESVMTNVLKLSEASTILSELLEDWITVCLDGGLDLIARPPSGRLLGFGDLLGGS</sequence>